<dbReference type="HOGENOM" id="CLU_036585_0_0_9"/>
<dbReference type="PROSITE" id="PS00198">
    <property type="entry name" value="4FE4S_FER_1"/>
    <property type="match status" value="1"/>
</dbReference>
<dbReference type="GO" id="GO:0051539">
    <property type="term" value="F:4 iron, 4 sulfur cluster binding"/>
    <property type="evidence" value="ECO:0007669"/>
    <property type="project" value="UniProtKB-KW"/>
</dbReference>
<dbReference type="InterPro" id="IPR017900">
    <property type="entry name" value="4Fe4S_Fe_S_CS"/>
</dbReference>
<dbReference type="InterPro" id="IPR009016">
    <property type="entry name" value="Fe_hydrogenase"/>
</dbReference>
<dbReference type="Pfam" id="PF04060">
    <property type="entry name" value="FeS"/>
    <property type="match status" value="1"/>
</dbReference>
<evidence type="ECO:0000256" key="4">
    <source>
        <dbReference type="ARBA" id="ARBA00023014"/>
    </source>
</evidence>
<dbReference type="Gene3D" id="3.40.950.10">
    <property type="entry name" value="Fe-only Hydrogenase (Larger Subunit), Chain L, domain 3"/>
    <property type="match status" value="1"/>
</dbReference>
<dbReference type="Pfam" id="PF13237">
    <property type="entry name" value="Fer4_10"/>
    <property type="match status" value="1"/>
</dbReference>
<feature type="domain" description="4Fe-4S" evidence="6">
    <location>
        <begin position="348"/>
        <end position="407"/>
    </location>
</feature>
<dbReference type="Gene3D" id="1.10.15.40">
    <property type="entry name" value="Electron transport complex subunit B, putative Fe-S cluster"/>
    <property type="match status" value="1"/>
</dbReference>
<dbReference type="SUPFAM" id="SSF53920">
    <property type="entry name" value="Fe-only hydrogenase"/>
    <property type="match status" value="1"/>
</dbReference>
<organism evidence="7 8">
    <name type="scientific">Hungatella hathewayi DSM 13479</name>
    <dbReference type="NCBI Taxonomy" id="566550"/>
    <lineage>
        <taxon>Bacteria</taxon>
        <taxon>Bacillati</taxon>
        <taxon>Bacillota</taxon>
        <taxon>Clostridia</taxon>
        <taxon>Lachnospirales</taxon>
        <taxon>Lachnospiraceae</taxon>
        <taxon>Hungatella</taxon>
    </lineage>
</organism>
<reference evidence="7 8" key="1">
    <citation type="submission" date="2010-01" db="EMBL/GenBank/DDBJ databases">
        <authorList>
            <person name="Weinstock G."/>
            <person name="Sodergren E."/>
            <person name="Clifton S."/>
            <person name="Fulton L."/>
            <person name="Fulton B."/>
            <person name="Courtney L."/>
            <person name="Fronick C."/>
            <person name="Harrison M."/>
            <person name="Strong C."/>
            <person name="Farmer C."/>
            <person name="Delahaunty K."/>
            <person name="Markovic C."/>
            <person name="Hall O."/>
            <person name="Minx P."/>
            <person name="Tomlinson C."/>
            <person name="Mitreva M."/>
            <person name="Nelson J."/>
            <person name="Hou S."/>
            <person name="Wollam A."/>
            <person name="Pepin K.H."/>
            <person name="Johnson M."/>
            <person name="Bhonagiri V."/>
            <person name="Nash W.E."/>
            <person name="Warren W."/>
            <person name="Chinwalla A."/>
            <person name="Mardis E.R."/>
            <person name="Wilson R.K."/>
        </authorList>
    </citation>
    <scope>NUCLEOTIDE SEQUENCE [LARGE SCALE GENOMIC DNA]</scope>
    <source>
        <strain evidence="7 8">DSM 13479</strain>
    </source>
</reference>
<dbReference type="PANTHER" id="PTHR43560:SF1">
    <property type="entry name" value="ION-TRANSLOCATING OXIDOREDUCTASE COMPLEX SUBUNIT B"/>
    <property type="match status" value="1"/>
</dbReference>
<evidence type="ECO:0000256" key="1">
    <source>
        <dbReference type="ARBA" id="ARBA00022485"/>
    </source>
</evidence>
<accession>D3AIE6</accession>
<dbReference type="PROSITE" id="PS51379">
    <property type="entry name" value="4FE4S_FER_2"/>
    <property type="match status" value="1"/>
</dbReference>
<evidence type="ECO:0000259" key="6">
    <source>
        <dbReference type="PROSITE" id="PS51656"/>
    </source>
</evidence>
<dbReference type="Pfam" id="PF02906">
    <property type="entry name" value="Fe_hyd_lg_C"/>
    <property type="match status" value="2"/>
</dbReference>
<dbReference type="InterPro" id="IPR017896">
    <property type="entry name" value="4Fe4S_Fe-S-bd"/>
</dbReference>
<proteinExistence type="predicted"/>
<dbReference type="Proteomes" id="UP000004968">
    <property type="component" value="Unassembled WGS sequence"/>
</dbReference>
<keyword evidence="1" id="KW-0004">4Fe-4S</keyword>
<comment type="caution">
    <text evidence="7">The sequence shown here is derived from an EMBL/GenBank/DDBJ whole genome shotgun (WGS) entry which is preliminary data.</text>
</comment>
<protein>
    <submittedName>
        <fullName evidence="7">4Fe-4S binding domain protein</fullName>
    </submittedName>
</protein>
<dbReference type="InterPro" id="IPR007202">
    <property type="entry name" value="4Fe-4S_dom"/>
</dbReference>
<dbReference type="InterPro" id="IPR050395">
    <property type="entry name" value="4Fe4S_Ferredoxin_RnfB"/>
</dbReference>
<dbReference type="PROSITE" id="PS51656">
    <property type="entry name" value="4FE4S"/>
    <property type="match status" value="1"/>
</dbReference>
<dbReference type="AlphaFoldDB" id="D3AIE6"/>
<name>D3AIE6_9FIRM</name>
<sequence length="451" mass="49932">MGCINCIKRCPTQAIRVRNGKAQINSKFCIDCGECIRVCPHHAKHATYDKLDVLKQYEYTVALPAPSLYSQFNNLDDVNIVLNALLMMGFHDVFEVSAAAELVSEATREYLSENPDRLPAISTACPSVVRLIRVRFPNLIPNLLPLNPPVEVAAILAAEKAMKETGLPREKIGIIFISPCPSKVTYVKSPLGTDHSEVDRVLAIKDVYPQLLSCMKAVGDDPPEIGTSGKIGISWGRSGGEASGLFTEEYLAADGIENVIRVLEDMEDQKFTNLKFVELNACNGGCVGGVLTVENPYVAEVKLKRLRKYMPVARSHIEGNAEELVKWTKEVQYEPVFNLGNTMMESFARLNQVERLCKKLPGLDCGSCGAPTCKSLAEDIVRGEAVESDCVYYLRENLHKLSEEVSILADDIAAGNAEGYEMLKVMTEYIQRISDEMSLLDSRDEKEKDQE</sequence>
<feature type="domain" description="4Fe-4S ferredoxin-type" evidence="5">
    <location>
        <begin position="20"/>
        <end position="49"/>
    </location>
</feature>
<dbReference type="GO" id="GO:0046872">
    <property type="term" value="F:metal ion binding"/>
    <property type="evidence" value="ECO:0007669"/>
    <property type="project" value="UniProtKB-KW"/>
</dbReference>
<evidence type="ECO:0000256" key="2">
    <source>
        <dbReference type="ARBA" id="ARBA00022723"/>
    </source>
</evidence>
<keyword evidence="3" id="KW-0408">Iron</keyword>
<keyword evidence="4" id="KW-0411">Iron-sulfur</keyword>
<dbReference type="SUPFAM" id="SSF54862">
    <property type="entry name" value="4Fe-4S ferredoxins"/>
    <property type="match status" value="1"/>
</dbReference>
<evidence type="ECO:0000256" key="3">
    <source>
        <dbReference type="ARBA" id="ARBA00023004"/>
    </source>
</evidence>
<evidence type="ECO:0000259" key="5">
    <source>
        <dbReference type="PROSITE" id="PS51379"/>
    </source>
</evidence>
<dbReference type="Gene3D" id="3.30.70.20">
    <property type="match status" value="1"/>
</dbReference>
<dbReference type="PANTHER" id="PTHR43560">
    <property type="entry name" value="ION-TRANSLOCATING OXIDOREDUCTASE COMPLEX SUBUNIT B"/>
    <property type="match status" value="1"/>
</dbReference>
<gene>
    <name evidence="7" type="ORF">CLOSTHATH_03386</name>
</gene>
<keyword evidence="2" id="KW-0479">Metal-binding</keyword>
<evidence type="ECO:0000313" key="8">
    <source>
        <dbReference type="Proteomes" id="UP000004968"/>
    </source>
</evidence>
<dbReference type="InterPro" id="IPR004108">
    <property type="entry name" value="Fe_hydrogenase_lsu_C"/>
</dbReference>
<evidence type="ECO:0000313" key="7">
    <source>
        <dbReference type="EMBL" id="EFC98375.1"/>
    </source>
</evidence>
<dbReference type="EMBL" id="ACIO01000279">
    <property type="protein sequence ID" value="EFC98375.1"/>
    <property type="molecule type" value="Genomic_DNA"/>
</dbReference>